<dbReference type="SUPFAM" id="SSF69754">
    <property type="entry name" value="Ribosome binding protein Y (YfiA homologue)"/>
    <property type="match status" value="1"/>
</dbReference>
<dbReference type="Gene3D" id="3.30.160.100">
    <property type="entry name" value="Ribosome hibernation promotion factor-like"/>
    <property type="match status" value="1"/>
</dbReference>
<dbReference type="EMBL" id="DSUJ01000008">
    <property type="protein sequence ID" value="HFI91300.1"/>
    <property type="molecule type" value="Genomic_DNA"/>
</dbReference>
<organism evidence="1">
    <name type="scientific">Ignavibacterium album</name>
    <dbReference type="NCBI Taxonomy" id="591197"/>
    <lineage>
        <taxon>Bacteria</taxon>
        <taxon>Pseudomonadati</taxon>
        <taxon>Ignavibacteriota</taxon>
        <taxon>Ignavibacteria</taxon>
        <taxon>Ignavibacteriales</taxon>
        <taxon>Ignavibacteriaceae</taxon>
        <taxon>Ignavibacterium</taxon>
    </lineage>
</organism>
<dbReference type="InterPro" id="IPR003489">
    <property type="entry name" value="RHF/RaiA"/>
</dbReference>
<name>A0A7V2ZJY1_9BACT</name>
<reference evidence="1" key="1">
    <citation type="journal article" date="2020" name="mSystems">
        <title>Genome- and Community-Level Interaction Insights into Carbon Utilization and Element Cycling Functions of Hydrothermarchaeota in Hydrothermal Sediment.</title>
        <authorList>
            <person name="Zhou Z."/>
            <person name="Liu Y."/>
            <person name="Xu W."/>
            <person name="Pan J."/>
            <person name="Luo Z.H."/>
            <person name="Li M."/>
        </authorList>
    </citation>
    <scope>NUCLEOTIDE SEQUENCE [LARGE SCALE GENOMIC DNA]</scope>
    <source>
        <strain evidence="1">SpSt-479</strain>
    </source>
</reference>
<proteinExistence type="predicted"/>
<gene>
    <name evidence="1" type="primary">raiA</name>
    <name evidence="1" type="ORF">ENS31_07175</name>
</gene>
<comment type="caution">
    <text evidence="1">The sequence shown here is derived from an EMBL/GenBank/DDBJ whole genome shotgun (WGS) entry which is preliminary data.</text>
</comment>
<dbReference type="RefSeq" id="WP_304144688.1">
    <property type="nucleotide sequence ID" value="NZ_JAOAIE010000045.1"/>
</dbReference>
<dbReference type="NCBIfam" id="TIGR00741">
    <property type="entry name" value="yfiA"/>
    <property type="match status" value="1"/>
</dbReference>
<protein>
    <submittedName>
        <fullName evidence="1">Ribosome-associated translation inhibitor RaiA</fullName>
    </submittedName>
</protein>
<dbReference type="AlphaFoldDB" id="A0A7V2ZJY1"/>
<sequence>MNIQITARKFKAHDTLKEFIKDELTSLRRFNDDIISADVKLSFQNNQNSIKIAEVLLSIPGQILTAKEESDDFKKSVAGAVEKLRNQLSTIKSKRTSKTR</sequence>
<evidence type="ECO:0000313" key="1">
    <source>
        <dbReference type="EMBL" id="HFI91300.1"/>
    </source>
</evidence>
<dbReference type="InterPro" id="IPR036567">
    <property type="entry name" value="RHF-like"/>
</dbReference>
<dbReference type="Pfam" id="PF02482">
    <property type="entry name" value="Ribosomal_S30AE"/>
    <property type="match status" value="1"/>
</dbReference>
<accession>A0A7V2ZJY1</accession>